<evidence type="ECO:0000313" key="6">
    <source>
        <dbReference type="Proteomes" id="UP000661077"/>
    </source>
</evidence>
<dbReference type="Pfam" id="PF00563">
    <property type="entry name" value="EAL"/>
    <property type="match status" value="1"/>
</dbReference>
<sequence length="494" mass="55328">MFSEDHCNRRILLVDDNPAIHENFRRILGRVDDATSALNEHENALFGEARVSAVRPEFQLDSAFQGEEAVELVRRSVESGARYALAFVDTRMPPGIDGVETIARIWKLDPQVQVVICTAFSDYSWHDLNGRLRRSDQLLILKKPFDSIEVMQLAASLSQKWHVAREEQRRIDALERRIAERGKELQALQLRNAEVDEASGHIRNTAGSAVTHEQKSKRWNVLKQAALRGALQAGQIGVHYQPVVAVKGHRIVSLEALARWHHPQLGEIPPGEFIPVAERTGLIVPLGQFVLRSACEQVMRWEQEGVPTVGVAVNVSPAQLEVENFAEQVRRILRDTGMPPHKLALELTESTFIANLPRHTQTLEQLRAAGVRVQIDDFGTGYSSLAYLRRLPIDAIKIDRSFVRQLGVDATDEAIVAAIMAMARSLRLTVIAEGVETALQLDALARHDCEAAQGFYFSRPLEPERCRQLLLDMSERPSFTDTLRIQLADVARAG</sequence>
<dbReference type="InterPro" id="IPR011006">
    <property type="entry name" value="CheY-like_superfamily"/>
</dbReference>
<gene>
    <name evidence="5" type="ORF">JM946_09280</name>
</gene>
<dbReference type="SUPFAM" id="SSF141868">
    <property type="entry name" value="EAL domain-like"/>
    <property type="match status" value="1"/>
</dbReference>
<dbReference type="Gene3D" id="3.40.50.2300">
    <property type="match status" value="1"/>
</dbReference>
<dbReference type="InterPro" id="IPR001633">
    <property type="entry name" value="EAL_dom"/>
</dbReference>
<dbReference type="Proteomes" id="UP000661077">
    <property type="component" value="Unassembled WGS sequence"/>
</dbReference>
<evidence type="ECO:0000256" key="1">
    <source>
        <dbReference type="PROSITE-ProRule" id="PRU00169"/>
    </source>
</evidence>
<feature type="domain" description="EAL" evidence="4">
    <location>
        <begin position="220"/>
        <end position="474"/>
    </location>
</feature>
<evidence type="ECO:0000259" key="4">
    <source>
        <dbReference type="PROSITE" id="PS50883"/>
    </source>
</evidence>
<dbReference type="PANTHER" id="PTHR33121:SF70">
    <property type="entry name" value="SIGNALING PROTEIN YKOW"/>
    <property type="match status" value="1"/>
</dbReference>
<proteinExistence type="predicted"/>
<evidence type="ECO:0000313" key="5">
    <source>
        <dbReference type="EMBL" id="MBM0104941.1"/>
    </source>
</evidence>
<dbReference type="EMBL" id="JAEVLS010000002">
    <property type="protein sequence ID" value="MBM0104941.1"/>
    <property type="molecule type" value="Genomic_DNA"/>
</dbReference>
<dbReference type="CDD" id="cd01948">
    <property type="entry name" value="EAL"/>
    <property type="match status" value="1"/>
</dbReference>
<feature type="modified residue" description="4-aspartylphosphate" evidence="1">
    <location>
        <position position="89"/>
    </location>
</feature>
<keyword evidence="1" id="KW-0597">Phosphoprotein</keyword>
<dbReference type="PROSITE" id="PS50110">
    <property type="entry name" value="RESPONSE_REGULATORY"/>
    <property type="match status" value="1"/>
</dbReference>
<evidence type="ECO:0000256" key="2">
    <source>
        <dbReference type="SAM" id="Coils"/>
    </source>
</evidence>
<dbReference type="PROSITE" id="PS50883">
    <property type="entry name" value="EAL"/>
    <property type="match status" value="1"/>
</dbReference>
<accession>A0ABS1WVD6</accession>
<organism evidence="5 6">
    <name type="scientific">Steroidobacter gossypii</name>
    <dbReference type="NCBI Taxonomy" id="2805490"/>
    <lineage>
        <taxon>Bacteria</taxon>
        <taxon>Pseudomonadati</taxon>
        <taxon>Pseudomonadota</taxon>
        <taxon>Gammaproteobacteria</taxon>
        <taxon>Steroidobacterales</taxon>
        <taxon>Steroidobacteraceae</taxon>
        <taxon>Steroidobacter</taxon>
    </lineage>
</organism>
<dbReference type="InterPro" id="IPR001789">
    <property type="entry name" value="Sig_transdc_resp-reg_receiver"/>
</dbReference>
<reference evidence="5 6" key="1">
    <citation type="journal article" date="2021" name="Int. J. Syst. Evol. Microbiol.">
        <title>Steroidobacter gossypii sp. nov., isolated from soil of cotton cropping field.</title>
        <authorList>
            <person name="Huang R."/>
            <person name="Yang S."/>
            <person name="Zhen C."/>
            <person name="Liu W."/>
        </authorList>
    </citation>
    <scope>NUCLEOTIDE SEQUENCE [LARGE SCALE GENOMIC DNA]</scope>
    <source>
        <strain evidence="5 6">S1-65</strain>
    </source>
</reference>
<keyword evidence="2" id="KW-0175">Coiled coil</keyword>
<keyword evidence="6" id="KW-1185">Reference proteome</keyword>
<dbReference type="SMART" id="SM00052">
    <property type="entry name" value="EAL"/>
    <property type="match status" value="1"/>
</dbReference>
<dbReference type="InterPro" id="IPR050706">
    <property type="entry name" value="Cyclic-di-GMP_PDE-like"/>
</dbReference>
<dbReference type="SUPFAM" id="SSF52172">
    <property type="entry name" value="CheY-like"/>
    <property type="match status" value="1"/>
</dbReference>
<dbReference type="RefSeq" id="WP_203167010.1">
    <property type="nucleotide sequence ID" value="NZ_JAEVLS010000002.1"/>
</dbReference>
<protein>
    <submittedName>
        <fullName evidence="5">EAL domain-containing response regulator</fullName>
    </submittedName>
</protein>
<feature type="domain" description="Response regulatory" evidence="3">
    <location>
        <begin position="10"/>
        <end position="158"/>
    </location>
</feature>
<evidence type="ECO:0000259" key="3">
    <source>
        <dbReference type="PROSITE" id="PS50110"/>
    </source>
</evidence>
<dbReference type="PANTHER" id="PTHR33121">
    <property type="entry name" value="CYCLIC DI-GMP PHOSPHODIESTERASE PDEF"/>
    <property type="match status" value="1"/>
</dbReference>
<name>A0ABS1WVD6_9GAMM</name>
<feature type="coiled-coil region" evidence="2">
    <location>
        <begin position="164"/>
        <end position="191"/>
    </location>
</feature>
<comment type="caution">
    <text evidence="5">The sequence shown here is derived from an EMBL/GenBank/DDBJ whole genome shotgun (WGS) entry which is preliminary data.</text>
</comment>
<dbReference type="Gene3D" id="3.20.20.450">
    <property type="entry name" value="EAL domain"/>
    <property type="match status" value="1"/>
</dbReference>
<dbReference type="InterPro" id="IPR035919">
    <property type="entry name" value="EAL_sf"/>
</dbReference>